<name>A0AAD8UT62_GLOAC</name>
<organism evidence="1 2">
    <name type="scientific">Glomerella acutata</name>
    <name type="common">Colletotrichum acutatum</name>
    <dbReference type="NCBI Taxonomy" id="27357"/>
    <lineage>
        <taxon>Eukaryota</taxon>
        <taxon>Fungi</taxon>
        <taxon>Dikarya</taxon>
        <taxon>Ascomycota</taxon>
        <taxon>Pezizomycotina</taxon>
        <taxon>Sordariomycetes</taxon>
        <taxon>Hypocreomycetidae</taxon>
        <taxon>Glomerellales</taxon>
        <taxon>Glomerellaceae</taxon>
        <taxon>Colletotrichum</taxon>
        <taxon>Colletotrichum acutatum species complex</taxon>
    </lineage>
</organism>
<sequence length="269" mass="30497">MITTADNLLFFKAVSMFECGPNHDMDEVVDHPDGDGDANSVINNQLTLVSSDPEHWAESHCEVSEMLADYNPVGVKDDTPQVLRLFADKLPLRGQLVLLSEIMRYRHNPVQLRQVRDFLVQAILIPFKTHSKRRSEDDIVSSSSGTDGPDSLLEKLESYVDDSKLRRVCVLRDGGQCVVTKYFNKDWLEENFSGQMMPQARISTLECVHIIPFLIGNFDERKPMEVRTLFDLLNGQVALLSLQLPEASVDPPPVFLQYPLFLGSIHRRI</sequence>
<dbReference type="Proteomes" id="UP001244207">
    <property type="component" value="Unassembled WGS sequence"/>
</dbReference>
<dbReference type="EMBL" id="JAHMHS010000025">
    <property type="protein sequence ID" value="KAK1727313.1"/>
    <property type="molecule type" value="Genomic_DNA"/>
</dbReference>
<protein>
    <recommendedName>
        <fullName evidence="3">HNH nuclease domain-containing protein</fullName>
    </recommendedName>
</protein>
<gene>
    <name evidence="1" type="ORF">BDZ83DRAFT_211365</name>
</gene>
<evidence type="ECO:0008006" key="3">
    <source>
        <dbReference type="Google" id="ProtNLM"/>
    </source>
</evidence>
<reference evidence="1" key="1">
    <citation type="submission" date="2021-12" db="EMBL/GenBank/DDBJ databases">
        <title>Comparative genomics, transcriptomics and evolutionary studies reveal genomic signatures of adaptation to plant cell wall in hemibiotrophic fungi.</title>
        <authorList>
            <consortium name="DOE Joint Genome Institute"/>
            <person name="Baroncelli R."/>
            <person name="Diaz J.F."/>
            <person name="Benocci T."/>
            <person name="Peng M."/>
            <person name="Battaglia E."/>
            <person name="Haridas S."/>
            <person name="Andreopoulos W."/>
            <person name="Labutti K."/>
            <person name="Pangilinan J."/>
            <person name="Floch G.L."/>
            <person name="Makela M.R."/>
            <person name="Henrissat B."/>
            <person name="Grigoriev I.V."/>
            <person name="Crouch J.A."/>
            <person name="De Vries R.P."/>
            <person name="Sukno S.A."/>
            <person name="Thon M.R."/>
        </authorList>
    </citation>
    <scope>NUCLEOTIDE SEQUENCE</scope>
    <source>
        <strain evidence="1">CBS 112980</strain>
    </source>
</reference>
<proteinExistence type="predicted"/>
<keyword evidence="2" id="KW-1185">Reference proteome</keyword>
<comment type="caution">
    <text evidence="1">The sequence shown here is derived from an EMBL/GenBank/DDBJ whole genome shotgun (WGS) entry which is preliminary data.</text>
</comment>
<evidence type="ECO:0000313" key="1">
    <source>
        <dbReference type="EMBL" id="KAK1727313.1"/>
    </source>
</evidence>
<accession>A0AAD8UT62</accession>
<dbReference type="AlphaFoldDB" id="A0AAD8UT62"/>
<dbReference type="RefSeq" id="XP_060367368.1">
    <property type="nucleotide sequence ID" value="XM_060501709.1"/>
</dbReference>
<dbReference type="GeneID" id="85385608"/>
<evidence type="ECO:0000313" key="2">
    <source>
        <dbReference type="Proteomes" id="UP001244207"/>
    </source>
</evidence>